<name>A0A402AY33_9CHLR</name>
<feature type="region of interest" description="Disordered" evidence="7">
    <location>
        <begin position="358"/>
        <end position="378"/>
    </location>
</feature>
<comment type="subcellular location">
    <subcellularLocation>
        <location evidence="1">Cell membrane</location>
        <topology evidence="1">Multi-pass membrane protein</topology>
    </subcellularLocation>
</comment>
<dbReference type="Proteomes" id="UP000287188">
    <property type="component" value="Unassembled WGS sequence"/>
</dbReference>
<evidence type="ECO:0000313" key="10">
    <source>
        <dbReference type="Proteomes" id="UP000287188"/>
    </source>
</evidence>
<feature type="transmembrane region" description="Helical" evidence="8">
    <location>
        <begin position="110"/>
        <end position="131"/>
    </location>
</feature>
<evidence type="ECO:0000256" key="6">
    <source>
        <dbReference type="ARBA" id="ARBA00023136"/>
    </source>
</evidence>
<evidence type="ECO:0000256" key="2">
    <source>
        <dbReference type="ARBA" id="ARBA00022448"/>
    </source>
</evidence>
<evidence type="ECO:0008006" key="11">
    <source>
        <dbReference type="Google" id="ProtNLM"/>
    </source>
</evidence>
<comment type="caution">
    <text evidence="9">The sequence shown here is derived from an EMBL/GenBank/DDBJ whole genome shotgun (WGS) entry which is preliminary data.</text>
</comment>
<dbReference type="EMBL" id="BIFS01000002">
    <property type="protein sequence ID" value="GCE24040.1"/>
    <property type="molecule type" value="Genomic_DNA"/>
</dbReference>
<proteinExistence type="predicted"/>
<feature type="transmembrane region" description="Helical" evidence="8">
    <location>
        <begin position="143"/>
        <end position="160"/>
    </location>
</feature>
<evidence type="ECO:0000256" key="3">
    <source>
        <dbReference type="ARBA" id="ARBA00022475"/>
    </source>
</evidence>
<dbReference type="PANTHER" id="PTHR42770">
    <property type="entry name" value="AMINO ACID TRANSPORTER-RELATED"/>
    <property type="match status" value="1"/>
</dbReference>
<feature type="transmembrane region" description="Helical" evidence="8">
    <location>
        <begin position="33"/>
        <end position="54"/>
    </location>
</feature>
<dbReference type="GO" id="GO:0005886">
    <property type="term" value="C:plasma membrane"/>
    <property type="evidence" value="ECO:0007669"/>
    <property type="project" value="UniProtKB-SubCell"/>
</dbReference>
<dbReference type="GO" id="GO:0022857">
    <property type="term" value="F:transmembrane transporter activity"/>
    <property type="evidence" value="ECO:0007669"/>
    <property type="project" value="InterPro"/>
</dbReference>
<keyword evidence="4 8" id="KW-0812">Transmembrane</keyword>
<dbReference type="AlphaFoldDB" id="A0A402AY33"/>
<gene>
    <name evidence="9" type="ORF">KDK_78400</name>
</gene>
<keyword evidence="5 8" id="KW-1133">Transmembrane helix</keyword>
<feature type="transmembrane region" description="Helical" evidence="8">
    <location>
        <begin position="66"/>
        <end position="90"/>
    </location>
</feature>
<feature type="transmembrane region" description="Helical" evidence="8">
    <location>
        <begin position="245"/>
        <end position="265"/>
    </location>
</feature>
<dbReference type="InterPro" id="IPR050367">
    <property type="entry name" value="APC_superfamily"/>
</dbReference>
<dbReference type="OrthoDB" id="92719at2"/>
<dbReference type="Pfam" id="PF13520">
    <property type="entry name" value="AA_permease_2"/>
    <property type="match status" value="1"/>
</dbReference>
<dbReference type="Gene3D" id="1.20.1740.10">
    <property type="entry name" value="Amino acid/polyamine transporter I"/>
    <property type="match status" value="1"/>
</dbReference>
<feature type="compositionally biased region" description="Polar residues" evidence="7">
    <location>
        <begin position="365"/>
        <end position="378"/>
    </location>
</feature>
<keyword evidence="2" id="KW-0813">Transport</keyword>
<reference evidence="10" key="1">
    <citation type="submission" date="2018-12" db="EMBL/GenBank/DDBJ databases">
        <title>Tengunoibacter tsumagoiensis gen. nov., sp. nov., Dictyobacter kobayashii sp. nov., D. alpinus sp. nov., and D. joshuensis sp. nov. and description of Dictyobacteraceae fam. nov. within the order Ktedonobacterales isolated from Tengu-no-mugimeshi.</title>
        <authorList>
            <person name="Wang C.M."/>
            <person name="Zheng Y."/>
            <person name="Sakai Y."/>
            <person name="Toyoda A."/>
            <person name="Minakuchi Y."/>
            <person name="Abe K."/>
            <person name="Yokota A."/>
            <person name="Yabe S."/>
        </authorList>
    </citation>
    <scope>NUCLEOTIDE SEQUENCE [LARGE SCALE GENOMIC DNA]</scope>
    <source>
        <strain evidence="10">Uno11</strain>
    </source>
</reference>
<feature type="transmembrane region" description="Helical" evidence="8">
    <location>
        <begin position="286"/>
        <end position="309"/>
    </location>
</feature>
<dbReference type="PANTHER" id="PTHR42770:SF15">
    <property type="entry name" value="GLUTAMATE_GAMMA-AMINOBUTYRATE ANTIPORTER-RELATED"/>
    <property type="match status" value="1"/>
</dbReference>
<evidence type="ECO:0000256" key="5">
    <source>
        <dbReference type="ARBA" id="ARBA00022989"/>
    </source>
</evidence>
<feature type="transmembrane region" description="Helical" evidence="8">
    <location>
        <begin position="215"/>
        <end position="239"/>
    </location>
</feature>
<keyword evidence="10" id="KW-1185">Reference proteome</keyword>
<accession>A0A402AY33</accession>
<feature type="transmembrane region" description="Helical" evidence="8">
    <location>
        <begin position="166"/>
        <end position="185"/>
    </location>
</feature>
<feature type="transmembrane region" description="Helical" evidence="8">
    <location>
        <begin position="329"/>
        <end position="348"/>
    </location>
</feature>
<sequence length="378" mass="41119">MDYHRDCRPFHLEYYGRGLAAISINKRLSNVGAAFKLLLIGLFVVLALIFFMSGHASGAHMGAQDLLPSSSLGIILSGIIPVMLFKWQGFEVQVNVGDEVDDPQRTVPRSMLTTGGLAFLAYVIPIVVTIFALNKSQVAGSSGLLQAIANVTIVLPHTLILPLKWLLVPILIVALGASGSTWMVSANRAYAIAAKDHVAPQSLARFNPRTNAPSTAIIVSGLIATCAMILAVLINSFGAGTLQSLFTLVLGFTVSVNTLAYLFIFPDLLLLRYKQPAANRPYRVPGGVVGAWLVSILSMFYTIIVSYFLLFPASDAIKSSGVSRLTYEVTQLVALGSIILLTVLFYLWGRRERRQDMANEEEATTRQPLQQEANVDRH</sequence>
<keyword evidence="6 8" id="KW-0472">Membrane</keyword>
<evidence type="ECO:0000256" key="7">
    <source>
        <dbReference type="SAM" id="MobiDB-lite"/>
    </source>
</evidence>
<evidence type="ECO:0000313" key="9">
    <source>
        <dbReference type="EMBL" id="GCE24040.1"/>
    </source>
</evidence>
<evidence type="ECO:0000256" key="8">
    <source>
        <dbReference type="SAM" id="Phobius"/>
    </source>
</evidence>
<protein>
    <recommendedName>
        <fullName evidence="11">Amino acid permease</fullName>
    </recommendedName>
</protein>
<dbReference type="PIRSF" id="PIRSF006060">
    <property type="entry name" value="AA_transporter"/>
    <property type="match status" value="1"/>
</dbReference>
<organism evidence="9 10">
    <name type="scientific">Dictyobacter kobayashii</name>
    <dbReference type="NCBI Taxonomy" id="2014872"/>
    <lineage>
        <taxon>Bacteria</taxon>
        <taxon>Bacillati</taxon>
        <taxon>Chloroflexota</taxon>
        <taxon>Ktedonobacteria</taxon>
        <taxon>Ktedonobacterales</taxon>
        <taxon>Dictyobacteraceae</taxon>
        <taxon>Dictyobacter</taxon>
    </lineage>
</organism>
<dbReference type="InterPro" id="IPR002293">
    <property type="entry name" value="AA/rel_permease1"/>
</dbReference>
<evidence type="ECO:0000256" key="1">
    <source>
        <dbReference type="ARBA" id="ARBA00004651"/>
    </source>
</evidence>
<evidence type="ECO:0000256" key="4">
    <source>
        <dbReference type="ARBA" id="ARBA00022692"/>
    </source>
</evidence>
<keyword evidence="3" id="KW-1003">Cell membrane</keyword>